<dbReference type="AlphaFoldDB" id="A0A016XF68"/>
<dbReference type="Proteomes" id="UP000023268">
    <property type="component" value="Unassembled WGS sequence"/>
</dbReference>
<dbReference type="PANTHER" id="PTHR40942">
    <property type="match status" value="1"/>
</dbReference>
<evidence type="ECO:0000256" key="1">
    <source>
        <dbReference type="ARBA" id="ARBA00003413"/>
    </source>
</evidence>
<evidence type="ECO:0000256" key="4">
    <source>
        <dbReference type="ARBA" id="ARBA00022801"/>
    </source>
</evidence>
<comment type="function">
    <text evidence="1">Hydrolyzes diadenosine 5',5'''-P1,P4-tetraphosphate to yield ADP.</text>
</comment>
<dbReference type="OrthoDB" id="9807890at2"/>
<evidence type="ECO:0000256" key="2">
    <source>
        <dbReference type="ARBA" id="ARBA00005419"/>
    </source>
</evidence>
<dbReference type="EMBL" id="JEMG01000001">
    <property type="protein sequence ID" value="EYC50525.1"/>
    <property type="molecule type" value="Genomic_DNA"/>
</dbReference>
<dbReference type="GO" id="GO:0008803">
    <property type="term" value="F:bis(5'-nucleosyl)-tetraphosphatase (symmetrical) activity"/>
    <property type="evidence" value="ECO:0007669"/>
    <property type="project" value="UniProtKB-EC"/>
</dbReference>
<dbReference type="STRING" id="1458275.AZ34_05255"/>
<dbReference type="eggNOG" id="COG0639">
    <property type="taxonomic scope" value="Bacteria"/>
</dbReference>
<dbReference type="RefSeq" id="WP_035610963.1">
    <property type="nucleotide sequence ID" value="NZ_JEMG01000001.1"/>
</dbReference>
<dbReference type="NCBIfam" id="TIGR00668">
    <property type="entry name" value="apaH"/>
    <property type="match status" value="1"/>
</dbReference>
<organism evidence="10 11">
    <name type="scientific">Hylemonella gracilis str. Niagara R</name>
    <dbReference type="NCBI Taxonomy" id="1458275"/>
    <lineage>
        <taxon>Bacteria</taxon>
        <taxon>Pseudomonadati</taxon>
        <taxon>Pseudomonadota</taxon>
        <taxon>Betaproteobacteria</taxon>
        <taxon>Burkholderiales</taxon>
        <taxon>Comamonadaceae</taxon>
        <taxon>Hylemonella</taxon>
    </lineage>
</organism>
<accession>A0A016XF68</accession>
<name>A0A016XF68_9BURK</name>
<evidence type="ECO:0000313" key="10">
    <source>
        <dbReference type="EMBL" id="EYC50525.1"/>
    </source>
</evidence>
<protein>
    <recommendedName>
        <fullName evidence="3">bis(5'-nucleosyl)-tetraphosphatase (symmetrical)</fullName>
        <ecNumber evidence="3">3.6.1.41</ecNumber>
    </recommendedName>
    <alternativeName>
        <fullName evidence="6">Ap4A hydrolase</fullName>
    </alternativeName>
    <alternativeName>
        <fullName evidence="5">Diadenosine 5',5'''-P1,P4-tetraphosphate pyrophosphohydrolase</fullName>
    </alternativeName>
    <alternativeName>
        <fullName evidence="7">Diadenosine tetraphosphatase</fullName>
    </alternativeName>
</protein>
<comment type="catalytic activity">
    <reaction evidence="8">
        <text>P(1),P(4)-bis(5'-adenosyl) tetraphosphate + H2O = 2 ADP + 2 H(+)</text>
        <dbReference type="Rhea" id="RHEA:24252"/>
        <dbReference type="ChEBI" id="CHEBI:15377"/>
        <dbReference type="ChEBI" id="CHEBI:15378"/>
        <dbReference type="ChEBI" id="CHEBI:58141"/>
        <dbReference type="ChEBI" id="CHEBI:456216"/>
        <dbReference type="EC" id="3.6.1.41"/>
    </reaction>
</comment>
<reference evidence="10 11" key="1">
    <citation type="submission" date="2014-02" db="EMBL/GenBank/DDBJ databases">
        <title>Draft Genome of Hylemonella gracilis isolated from the Niagara River.</title>
        <authorList>
            <person name="Pawlowski D.R."/>
            <person name="Koudelka G.B."/>
        </authorList>
    </citation>
    <scope>NUCLEOTIDE SEQUENCE [LARGE SCALE GENOMIC DNA]</scope>
    <source>
        <strain evidence="10 11">Niagara R</strain>
    </source>
</reference>
<dbReference type="Pfam" id="PF00149">
    <property type="entry name" value="Metallophos"/>
    <property type="match status" value="1"/>
</dbReference>
<evidence type="ECO:0000256" key="3">
    <source>
        <dbReference type="ARBA" id="ARBA00012506"/>
    </source>
</evidence>
<keyword evidence="4" id="KW-0378">Hydrolase</keyword>
<comment type="caution">
    <text evidence="10">The sequence shown here is derived from an EMBL/GenBank/DDBJ whole genome shotgun (WGS) entry which is preliminary data.</text>
</comment>
<dbReference type="CDD" id="cd07422">
    <property type="entry name" value="MPP_ApaH"/>
    <property type="match status" value="1"/>
</dbReference>
<dbReference type="PANTHER" id="PTHR40942:SF4">
    <property type="entry name" value="CYTOCHROME C5"/>
    <property type="match status" value="1"/>
</dbReference>
<dbReference type="Gene3D" id="3.60.21.10">
    <property type="match status" value="1"/>
</dbReference>
<dbReference type="SUPFAM" id="SSF56300">
    <property type="entry name" value="Metallo-dependent phosphatases"/>
    <property type="match status" value="1"/>
</dbReference>
<evidence type="ECO:0000256" key="5">
    <source>
        <dbReference type="ARBA" id="ARBA00031248"/>
    </source>
</evidence>
<dbReference type="PIRSF" id="PIRSF000903">
    <property type="entry name" value="B5n-ttraPtase_sm"/>
    <property type="match status" value="1"/>
</dbReference>
<evidence type="ECO:0000256" key="8">
    <source>
        <dbReference type="ARBA" id="ARBA00049417"/>
    </source>
</evidence>
<gene>
    <name evidence="10" type="ORF">AZ34_05255</name>
</gene>
<dbReference type="InterPro" id="IPR004843">
    <property type="entry name" value="Calcineurin-like_PHP"/>
</dbReference>
<feature type="domain" description="Calcineurin-like phosphoesterase" evidence="9">
    <location>
        <begin position="5"/>
        <end position="140"/>
    </location>
</feature>
<sequence>MAHYLIGDVQGCDAALGRLLAVIDYSPSRDTLWLLGDLVNRGPSSAAVLRRLMAYGASARCLLGNHDLHLLAVSLGVRRAHRGDTVDDILDAPDRTAMLDWVRRQALALGARLEGHDFLMVHAGVLPQWTTAQTLALAAEVQDVLAGPDWKDFIHQMYGNEPAAWREDLQGDDRLRVIVNALTRLRFCTREGAMEFNAKEGLDTAPPGYLPWFEVPGRRTAEEDVTIAFGHWSTLGLAEPQNVFRRARLWALDSGCIWGGQLSALRVMPDTAASHILIQEACEPTRKPF</sequence>
<dbReference type="NCBIfam" id="NF001204">
    <property type="entry name" value="PRK00166.1"/>
    <property type="match status" value="1"/>
</dbReference>
<evidence type="ECO:0000259" key="9">
    <source>
        <dbReference type="Pfam" id="PF00149"/>
    </source>
</evidence>
<dbReference type="InterPro" id="IPR004617">
    <property type="entry name" value="ApaH"/>
</dbReference>
<evidence type="ECO:0000256" key="7">
    <source>
        <dbReference type="ARBA" id="ARBA00033210"/>
    </source>
</evidence>
<evidence type="ECO:0000256" key="6">
    <source>
        <dbReference type="ARBA" id="ARBA00032248"/>
    </source>
</evidence>
<proteinExistence type="inferred from homology"/>
<comment type="similarity">
    <text evidence="2">Belongs to the Ap4A hydrolase family.</text>
</comment>
<dbReference type="InterPro" id="IPR029052">
    <property type="entry name" value="Metallo-depent_PP-like"/>
</dbReference>
<dbReference type="EC" id="3.6.1.41" evidence="3"/>
<evidence type="ECO:0000313" key="11">
    <source>
        <dbReference type="Proteomes" id="UP000023268"/>
    </source>
</evidence>